<comment type="caution">
    <text evidence="2">The sequence shown here is derived from an EMBL/GenBank/DDBJ whole genome shotgun (WGS) entry which is preliminary data.</text>
</comment>
<reference evidence="2 3" key="1">
    <citation type="submission" date="2021-04" db="EMBL/GenBank/DDBJ databases">
        <title>Pseudomonas boanensis sp. nov., a bacterium isolated from river water used for household purposes in Boane District, Mozambique.</title>
        <authorList>
            <person name="Nicklasson M."/>
            <person name="Martin-Rodriguez A.J."/>
            <person name="Thorell K."/>
            <person name="Neves L."/>
            <person name="Mussagy A."/>
            <person name="Rydberg H.A."/>
            <person name="Hernroth B."/>
            <person name="Svensson-Stadler L."/>
            <person name="Sjoling A."/>
        </authorList>
    </citation>
    <scope>NUCLEOTIDE SEQUENCE [LARGE SCALE GENOMIC DNA]</scope>
    <source>
        <strain evidence="2 3">DB1</strain>
    </source>
</reference>
<keyword evidence="3" id="KW-1185">Reference proteome</keyword>
<accession>A0ABS5XEH9</accession>
<feature type="domain" description="LasR-specific antiactivator QslA" evidence="1">
    <location>
        <begin position="120"/>
        <end position="179"/>
    </location>
</feature>
<name>A0ABS5XEH9_9GAMM</name>
<organism evidence="2 3">
    <name type="scientific">Metapseudomonas boanensis</name>
    <dbReference type="NCBI Taxonomy" id="2822138"/>
    <lineage>
        <taxon>Bacteria</taxon>
        <taxon>Pseudomonadati</taxon>
        <taxon>Pseudomonadota</taxon>
        <taxon>Gammaproteobacteria</taxon>
        <taxon>Pseudomonadales</taxon>
        <taxon>Pseudomonadaceae</taxon>
        <taxon>Metapseudomonas</taxon>
    </lineage>
</organism>
<gene>
    <name evidence="2" type="ORF">J7302_08030</name>
</gene>
<dbReference type="Proteomes" id="UP001519667">
    <property type="component" value="Unassembled WGS sequence"/>
</dbReference>
<dbReference type="Pfam" id="PF18226">
    <property type="entry name" value="QslA"/>
    <property type="match status" value="1"/>
</dbReference>
<evidence type="ECO:0000313" key="2">
    <source>
        <dbReference type="EMBL" id="MBT8766079.1"/>
    </source>
</evidence>
<dbReference type="EMBL" id="JAGTIS010000003">
    <property type="protein sequence ID" value="MBT8766079.1"/>
    <property type="molecule type" value="Genomic_DNA"/>
</dbReference>
<proteinExistence type="predicted"/>
<protein>
    <recommendedName>
        <fullName evidence="1">LasR-specific antiactivator QslA domain-containing protein</fullName>
    </recommendedName>
</protein>
<dbReference type="InterPro" id="IPR040654">
    <property type="entry name" value="QslA"/>
</dbReference>
<evidence type="ECO:0000313" key="3">
    <source>
        <dbReference type="Proteomes" id="UP001519667"/>
    </source>
</evidence>
<evidence type="ECO:0000259" key="1">
    <source>
        <dbReference type="Pfam" id="PF18226"/>
    </source>
</evidence>
<sequence length="193" mass="21806">MMTTPPVFPKPDDFPDDILVVDADSPAEEIRALGTYRLVQVTQLIQRMRTLCAKGRQEAQEFGMAFDGVEALLMDAHLKFEQAASKPMPFPIQDDSAGLKVEKLTVIPATAHCRELPLNLWQARHVDDLQRGMSAAETCLKQAKSSPWASFMYLRDRVPAGRPRNAFEAGFLIRMYQRMQRLEGLLRSTGKDR</sequence>